<comment type="caution">
    <text evidence="3">The sequence shown here is derived from an EMBL/GenBank/DDBJ whole genome shotgun (WGS) entry which is preliminary data.</text>
</comment>
<sequence>MNTEKDEKVTETKQNLKPLTTEEENELVGAKLVFGNKLIDPKDKRICRPHSRKPVVPNPGSNLQTFDHRPAPNYVVQTFKDQALPDTKDVLILVGFTTCYSFAYFETCKDNIKQAMNELPPQIRDFAKVRHSSKNLVPKAYFTTIYPYDITLPYDIIVSHNINPITKFYIYNQKIGTDGIPNEILNSENVKSVKELEQRGYHNPGYGLFYHNSPSYSFSDLFSEINVLHYSGEHPIASWKKISDFPLVIDTDSSDGALRDLSNYKNINYHKFDYEMYVYAKQNVPDELPKIKLKPHSDGSFKILQLADLHLSTGYGNCEDVFPEIDYDVKNCLADVLTLDLVEKVLDIENPDLVIFSGDQVYGKHSYDTESTIYKMVDVLIKRRIPYAVVFGNHDDEENISREEQMSIFENLPYSLSTTGPEDIDGVGNYVLSIADEFDIFLLDSHSKLGVDIRGYDWFKESQIQYVADVGAKRPEVAKMAFFHIPLFEYREVHDLVGSWKEAVISGRQTTNMFPIMKKAGVKLVSVGHDHVNDYCFLHDDVELCYGGAGGYGGYAGYGGYIRRVRIIDLNLSKANRGRLVGATWKRAHNNIEEIIDYQELNL</sequence>
<accession>A0A4T0X091</accession>
<dbReference type="PANTHER" id="PTHR32440">
    <property type="entry name" value="PHOSPHATASE DCR2-RELATED-RELATED"/>
    <property type="match status" value="1"/>
</dbReference>
<dbReference type="Proteomes" id="UP000307173">
    <property type="component" value="Unassembled WGS sequence"/>
</dbReference>
<reference evidence="3 4" key="1">
    <citation type="journal article" date="2019" name="Front. Genet.">
        <title>Whole-Genome Sequencing of the Opportunistic Yeast Pathogen Candida inconspicua Uncovers Its Hybrid Origin.</title>
        <authorList>
            <person name="Mixao V."/>
            <person name="Hansen A.P."/>
            <person name="Saus E."/>
            <person name="Boekhout T."/>
            <person name="Lass-Florl C."/>
            <person name="Gabaldon T."/>
        </authorList>
    </citation>
    <scope>NUCLEOTIDE SEQUENCE [LARGE SCALE GENOMIC DNA]</scope>
    <source>
        <strain evidence="3 4">CBS 180</strain>
    </source>
</reference>
<dbReference type="EMBL" id="SELW01000483">
    <property type="protein sequence ID" value="TID25425.1"/>
    <property type="molecule type" value="Genomic_DNA"/>
</dbReference>
<dbReference type="AlphaFoldDB" id="A0A4T0X091"/>
<dbReference type="STRING" id="52247.A0A4T0X091"/>
<organism evidence="3 4">
    <name type="scientific">Pichia inconspicua</name>
    <dbReference type="NCBI Taxonomy" id="52247"/>
    <lineage>
        <taxon>Eukaryota</taxon>
        <taxon>Fungi</taxon>
        <taxon>Dikarya</taxon>
        <taxon>Ascomycota</taxon>
        <taxon>Saccharomycotina</taxon>
        <taxon>Pichiomycetes</taxon>
        <taxon>Pichiales</taxon>
        <taxon>Pichiaceae</taxon>
        <taxon>Pichia</taxon>
    </lineage>
</organism>
<feature type="compositionally biased region" description="Basic and acidic residues" evidence="1">
    <location>
        <begin position="1"/>
        <end position="11"/>
    </location>
</feature>
<dbReference type="Pfam" id="PF00149">
    <property type="entry name" value="Metallophos"/>
    <property type="match status" value="1"/>
</dbReference>
<evidence type="ECO:0000313" key="4">
    <source>
        <dbReference type="Proteomes" id="UP000307173"/>
    </source>
</evidence>
<dbReference type="InterPro" id="IPR004843">
    <property type="entry name" value="Calcineurin-like_PHP"/>
</dbReference>
<dbReference type="GO" id="GO:0004721">
    <property type="term" value="F:phosphoprotein phosphatase activity"/>
    <property type="evidence" value="ECO:0007669"/>
    <property type="project" value="TreeGrafter"/>
</dbReference>
<dbReference type="InterPro" id="IPR029052">
    <property type="entry name" value="Metallo-depent_PP-like"/>
</dbReference>
<keyword evidence="4" id="KW-1185">Reference proteome</keyword>
<dbReference type="SUPFAM" id="SSF56300">
    <property type="entry name" value="Metallo-dependent phosphatases"/>
    <property type="match status" value="1"/>
</dbReference>
<dbReference type="CDD" id="cd07383">
    <property type="entry name" value="MPP_Dcr2"/>
    <property type="match status" value="1"/>
</dbReference>
<dbReference type="OrthoDB" id="783096at2759"/>
<proteinExistence type="predicted"/>
<feature type="domain" description="Calcineurin-like phosphoesterase" evidence="2">
    <location>
        <begin position="301"/>
        <end position="532"/>
    </location>
</feature>
<feature type="region of interest" description="Disordered" evidence="1">
    <location>
        <begin position="1"/>
        <end position="22"/>
    </location>
</feature>
<dbReference type="GO" id="GO:0005737">
    <property type="term" value="C:cytoplasm"/>
    <property type="evidence" value="ECO:0007669"/>
    <property type="project" value="TreeGrafter"/>
</dbReference>
<name>A0A4T0X091_9ASCO</name>
<gene>
    <name evidence="3" type="ORF">CANINC_002961</name>
</gene>
<dbReference type="Gene3D" id="3.60.21.10">
    <property type="match status" value="1"/>
</dbReference>
<dbReference type="PANTHER" id="PTHR32440:SF0">
    <property type="entry name" value="PHOSPHATASE DCR2-RELATED"/>
    <property type="match status" value="1"/>
</dbReference>
<evidence type="ECO:0000256" key="1">
    <source>
        <dbReference type="SAM" id="MobiDB-lite"/>
    </source>
</evidence>
<evidence type="ECO:0000259" key="2">
    <source>
        <dbReference type="Pfam" id="PF00149"/>
    </source>
</evidence>
<protein>
    <recommendedName>
        <fullName evidence="2">Calcineurin-like phosphoesterase domain-containing protein</fullName>
    </recommendedName>
</protein>
<evidence type="ECO:0000313" key="3">
    <source>
        <dbReference type="EMBL" id="TID25425.1"/>
    </source>
</evidence>